<dbReference type="EMBL" id="CP015518">
    <property type="protein sequence ID" value="APG24086.1"/>
    <property type="molecule type" value="Genomic_DNA"/>
</dbReference>
<dbReference type="AlphaFoldDB" id="A0A1L3GDQ9"/>
<evidence type="ECO:0000313" key="2">
    <source>
        <dbReference type="Proteomes" id="UP000182264"/>
    </source>
</evidence>
<dbReference type="Proteomes" id="UP000182264">
    <property type="component" value="Chromosome"/>
</dbReference>
<gene>
    <name evidence="1" type="ORF">A7E75_02860</name>
</gene>
<keyword evidence="2" id="KW-1185">Reference proteome</keyword>
<evidence type="ECO:0000313" key="1">
    <source>
        <dbReference type="EMBL" id="APG24086.1"/>
    </source>
</evidence>
<organism evidence="1 2">
    <name type="scientific">Syntrophotalea acetylenica</name>
    <name type="common">Pelobacter acetylenicus</name>
    <dbReference type="NCBI Taxonomy" id="29542"/>
    <lineage>
        <taxon>Bacteria</taxon>
        <taxon>Pseudomonadati</taxon>
        <taxon>Thermodesulfobacteriota</taxon>
        <taxon>Desulfuromonadia</taxon>
        <taxon>Desulfuromonadales</taxon>
        <taxon>Syntrophotaleaceae</taxon>
        <taxon>Syntrophotalea</taxon>
    </lineage>
</organism>
<sequence length="100" mass="11099">MNKHNDPTMAANMLERVEATQTALRKIIATLVDLMERSDMEEFGEACQPVTNGEWFGAIEEAKAVIASAPKTKKIGFRCIYCGQEFSTVEACNVCEKSHL</sequence>
<protein>
    <submittedName>
        <fullName evidence="1">Uncharacterized protein</fullName>
    </submittedName>
</protein>
<accession>A0A1L3GDQ9</accession>
<name>A0A1L3GDQ9_SYNAC</name>
<dbReference type="KEGG" id="pace:A6070_11485"/>
<dbReference type="RefSeq" id="WP_072285903.1">
    <property type="nucleotide sequence ID" value="NZ_CP015455.1"/>
</dbReference>
<reference evidence="1 2" key="1">
    <citation type="journal article" date="2017" name="Genome Announc.">
        <title>Complete Genome Sequences of Two Acetylene-Fermenting Pelobacter acetylenicus Strains.</title>
        <authorList>
            <person name="Sutton J.M."/>
            <person name="Baesman S.M."/>
            <person name="Fierst J.L."/>
            <person name="Poret-Peterson A.T."/>
            <person name="Oremland R.S."/>
            <person name="Dunlap D.S."/>
            <person name="Akob D.M."/>
        </authorList>
    </citation>
    <scope>NUCLEOTIDE SEQUENCE [LARGE SCALE GENOMIC DNA]</scope>
    <source>
        <strain evidence="1 2">DSM 3247</strain>
    </source>
</reference>
<dbReference type="STRING" id="29542.A6070_11485"/>
<proteinExistence type="predicted"/>